<dbReference type="PANTHER" id="PTHR12110">
    <property type="entry name" value="HYDROXYPYRUVATE ISOMERASE"/>
    <property type="match status" value="1"/>
</dbReference>
<dbReference type="Gene3D" id="3.20.20.150">
    <property type="entry name" value="Divalent-metal-dependent TIM barrel enzymes"/>
    <property type="match status" value="1"/>
</dbReference>
<dbReference type="InterPro" id="IPR036237">
    <property type="entry name" value="Xyl_isomerase-like_sf"/>
</dbReference>
<dbReference type="AlphaFoldDB" id="A0A2U9SAJ9"/>
<dbReference type="InterPro" id="IPR013022">
    <property type="entry name" value="Xyl_isomerase-like_TIM-brl"/>
</dbReference>
<dbReference type="InterPro" id="IPR050312">
    <property type="entry name" value="IolE/XylAMocC-like"/>
</dbReference>
<keyword evidence="2" id="KW-0614">Plasmid</keyword>
<evidence type="ECO:0000313" key="3">
    <source>
        <dbReference type="Proteomes" id="UP000249605"/>
    </source>
</evidence>
<name>A0A2U9SAJ9_9PROT</name>
<geneLocation type="plasmid" evidence="2 3">
    <name>unnamed2</name>
</geneLocation>
<evidence type="ECO:0000259" key="1">
    <source>
        <dbReference type="Pfam" id="PF01261"/>
    </source>
</evidence>
<dbReference type="OrthoDB" id="9815124at2"/>
<dbReference type="PANTHER" id="PTHR12110:SF21">
    <property type="entry name" value="XYLOSE ISOMERASE-LIKE TIM BARREL DOMAIN-CONTAINING PROTEIN"/>
    <property type="match status" value="1"/>
</dbReference>
<protein>
    <submittedName>
        <fullName evidence="2">Sugar phosphate isomerase/epimerase</fullName>
    </submittedName>
</protein>
<gene>
    <name evidence="2" type="ORF">DM194_19460</name>
</gene>
<keyword evidence="3" id="KW-1185">Reference proteome</keyword>
<dbReference type="Pfam" id="PF01261">
    <property type="entry name" value="AP_endonuc_2"/>
    <property type="match status" value="1"/>
</dbReference>
<dbReference type="GO" id="GO:0016853">
    <property type="term" value="F:isomerase activity"/>
    <property type="evidence" value="ECO:0007669"/>
    <property type="project" value="UniProtKB-KW"/>
</dbReference>
<dbReference type="RefSeq" id="WP_111069244.1">
    <property type="nucleotide sequence ID" value="NZ_CP029832.1"/>
</dbReference>
<proteinExistence type="predicted"/>
<organism evidence="2 3">
    <name type="scientific">Azospirillum ramasamyi</name>
    <dbReference type="NCBI Taxonomy" id="682998"/>
    <lineage>
        <taxon>Bacteria</taxon>
        <taxon>Pseudomonadati</taxon>
        <taxon>Pseudomonadota</taxon>
        <taxon>Alphaproteobacteria</taxon>
        <taxon>Rhodospirillales</taxon>
        <taxon>Azospirillaceae</taxon>
        <taxon>Azospirillum</taxon>
    </lineage>
</organism>
<sequence>MRLSLCTISFRHHLVSLEELAVWAAGNGFQGIELWGAHARNMAAVSDRGGDWLAEFGLSVPMVSDYLPLDGDPDALVRKTLDLCRLAQRWGAPKIRSFAGSTGSAETSPERKIFIAERLRTLCGLAADHGLSLLVETHPGTLADSLPATRALIAAVGHPALKVNFDVLHVWEGGDDPVAARRALRPHIGHYHLKNIRARDDLSVFESSNVYAAAGRRDGMVPLFDGVVDYRRLLAELADDPAAEGSLEWFGDDCYAVLRRDRDEVEAALALVAGSVRLPLSLSRRVAGTLHGAA</sequence>
<feature type="domain" description="Xylose isomerase-like TIM barrel" evidence="1">
    <location>
        <begin position="23"/>
        <end position="260"/>
    </location>
</feature>
<dbReference type="KEGG" id="azm:DM194_19460"/>
<dbReference type="SUPFAM" id="SSF51658">
    <property type="entry name" value="Xylose isomerase-like"/>
    <property type="match status" value="1"/>
</dbReference>
<accession>A0A2U9SAJ9</accession>
<keyword evidence="2" id="KW-0413">Isomerase</keyword>
<dbReference type="EMBL" id="CP029832">
    <property type="protein sequence ID" value="AWU96504.1"/>
    <property type="molecule type" value="Genomic_DNA"/>
</dbReference>
<reference evidence="2 3" key="1">
    <citation type="submission" date="2018-06" db="EMBL/GenBank/DDBJ databases">
        <title>Complete genome sequencing of Azospirillum sp. M2T2B2.</title>
        <authorList>
            <person name="Heo J."/>
            <person name="Kim S.-J."/>
            <person name="Kwon S.-W."/>
            <person name="Anandham R."/>
        </authorList>
    </citation>
    <scope>NUCLEOTIDE SEQUENCE [LARGE SCALE GENOMIC DNA]</scope>
    <source>
        <strain evidence="2 3">M2T2B2</strain>
        <plasmid evidence="2 3">unnamed2</plasmid>
    </source>
</reference>
<dbReference type="Proteomes" id="UP000249605">
    <property type="component" value="Plasmid unnamed2"/>
</dbReference>
<evidence type="ECO:0000313" key="2">
    <source>
        <dbReference type="EMBL" id="AWU96504.1"/>
    </source>
</evidence>